<evidence type="ECO:0000313" key="2">
    <source>
        <dbReference type="Proteomes" id="UP000776252"/>
    </source>
</evidence>
<reference evidence="1 2" key="1">
    <citation type="submission" date="2021-06" db="EMBL/GenBank/DDBJ databases">
        <title>Clostridia strains as spoilage organisms.</title>
        <authorList>
            <person name="Wambui J."/>
            <person name="Stephan R."/>
            <person name="Stevens M.J.A."/>
        </authorList>
    </citation>
    <scope>NUCLEOTIDE SEQUENCE [LARGE SCALE GENOMIC DNA]</scope>
    <source>
        <strain evidence="1 2">DSM 14204</strain>
    </source>
</reference>
<comment type="caution">
    <text evidence="1">The sequence shown here is derived from an EMBL/GenBank/DDBJ whole genome shotgun (WGS) entry which is preliminary data.</text>
</comment>
<evidence type="ECO:0000313" key="1">
    <source>
        <dbReference type="EMBL" id="MBU3160382.1"/>
    </source>
</evidence>
<name>A0ABS6BTZ5_9CLOT</name>
<dbReference type="RefSeq" id="WP_216149478.1">
    <property type="nucleotide sequence ID" value="NZ_JAHLDV010000025.1"/>
</dbReference>
<sequence>MKILMKSGLSKENFLVRKKLNENNIEIQLLKEFYSNKISLIEYFNMIVNSELDVSIIHTPLVEG</sequence>
<gene>
    <name evidence="1" type="ORF">KPL37_11555</name>
</gene>
<evidence type="ECO:0008006" key="3">
    <source>
        <dbReference type="Google" id="ProtNLM"/>
    </source>
</evidence>
<protein>
    <recommendedName>
        <fullName evidence="3">LysR substrate binding domain-containing protein</fullName>
    </recommendedName>
</protein>
<dbReference type="EMBL" id="JAHLDV010000025">
    <property type="protein sequence ID" value="MBU3160382.1"/>
    <property type="molecule type" value="Genomic_DNA"/>
</dbReference>
<accession>A0ABS6BTZ5</accession>
<dbReference type="Proteomes" id="UP000776252">
    <property type="component" value="Unassembled WGS sequence"/>
</dbReference>
<organism evidence="1 2">
    <name type="scientific">Clostridium frigoris</name>
    <dbReference type="NCBI Taxonomy" id="205327"/>
    <lineage>
        <taxon>Bacteria</taxon>
        <taxon>Bacillati</taxon>
        <taxon>Bacillota</taxon>
        <taxon>Clostridia</taxon>
        <taxon>Eubacteriales</taxon>
        <taxon>Clostridiaceae</taxon>
        <taxon>Clostridium</taxon>
    </lineage>
</organism>
<proteinExistence type="predicted"/>
<keyword evidence="2" id="KW-1185">Reference proteome</keyword>